<evidence type="ECO:0000256" key="1">
    <source>
        <dbReference type="SAM" id="MobiDB-lite"/>
    </source>
</evidence>
<reference evidence="2 3" key="1">
    <citation type="journal article" date="2023" name="Plants (Basel)">
        <title>Bridging the Gap: Combining Genomics and Transcriptomics Approaches to Understand Stylosanthes scabra, an Orphan Legume from the Brazilian Caatinga.</title>
        <authorList>
            <person name="Ferreira-Neto J.R.C."/>
            <person name="da Silva M.D."/>
            <person name="Binneck E."/>
            <person name="de Melo N.F."/>
            <person name="da Silva R.H."/>
            <person name="de Melo A.L.T.M."/>
            <person name="Pandolfi V."/>
            <person name="Bustamante F.O."/>
            <person name="Brasileiro-Vidal A.C."/>
            <person name="Benko-Iseppon A.M."/>
        </authorList>
    </citation>
    <scope>NUCLEOTIDE SEQUENCE [LARGE SCALE GENOMIC DNA]</scope>
    <source>
        <tissue evidence="2">Leaves</tissue>
    </source>
</reference>
<feature type="compositionally biased region" description="Low complexity" evidence="1">
    <location>
        <begin position="44"/>
        <end position="55"/>
    </location>
</feature>
<sequence>MEADAMEFVKKCPPCQMHANFHVAPPEELISLTSPWPFSKCGNGPTRTIPTGPRPSQIPHSRNRLLHQVDRGRASSLDLGKTKLEVLMEEHNIEVWNSTFHNN</sequence>
<name>A0ABU6Q8E4_9FABA</name>
<keyword evidence="3" id="KW-1185">Reference proteome</keyword>
<protein>
    <submittedName>
        <fullName evidence="2">Uncharacterized protein</fullName>
    </submittedName>
</protein>
<evidence type="ECO:0000313" key="2">
    <source>
        <dbReference type="EMBL" id="MED6107743.1"/>
    </source>
</evidence>
<evidence type="ECO:0000313" key="3">
    <source>
        <dbReference type="Proteomes" id="UP001341840"/>
    </source>
</evidence>
<proteinExistence type="predicted"/>
<dbReference type="EMBL" id="JASCZI010000049">
    <property type="protein sequence ID" value="MED6107743.1"/>
    <property type="molecule type" value="Genomic_DNA"/>
</dbReference>
<organism evidence="2 3">
    <name type="scientific">Stylosanthes scabra</name>
    <dbReference type="NCBI Taxonomy" id="79078"/>
    <lineage>
        <taxon>Eukaryota</taxon>
        <taxon>Viridiplantae</taxon>
        <taxon>Streptophyta</taxon>
        <taxon>Embryophyta</taxon>
        <taxon>Tracheophyta</taxon>
        <taxon>Spermatophyta</taxon>
        <taxon>Magnoliopsida</taxon>
        <taxon>eudicotyledons</taxon>
        <taxon>Gunneridae</taxon>
        <taxon>Pentapetalae</taxon>
        <taxon>rosids</taxon>
        <taxon>fabids</taxon>
        <taxon>Fabales</taxon>
        <taxon>Fabaceae</taxon>
        <taxon>Papilionoideae</taxon>
        <taxon>50 kb inversion clade</taxon>
        <taxon>dalbergioids sensu lato</taxon>
        <taxon>Dalbergieae</taxon>
        <taxon>Pterocarpus clade</taxon>
        <taxon>Stylosanthes</taxon>
    </lineage>
</organism>
<comment type="caution">
    <text evidence="2">The sequence shown here is derived from an EMBL/GenBank/DDBJ whole genome shotgun (WGS) entry which is preliminary data.</text>
</comment>
<gene>
    <name evidence="2" type="ORF">PIB30_017009</name>
</gene>
<accession>A0ABU6Q8E4</accession>
<dbReference type="Proteomes" id="UP001341840">
    <property type="component" value="Unassembled WGS sequence"/>
</dbReference>
<feature type="region of interest" description="Disordered" evidence="1">
    <location>
        <begin position="41"/>
        <end position="60"/>
    </location>
</feature>